<organism evidence="2 3">
    <name type="scientific">Candidatus Competibacter phosphatis</name>
    <dbReference type="NCBI Taxonomy" id="221280"/>
    <lineage>
        <taxon>Bacteria</taxon>
        <taxon>Pseudomonadati</taxon>
        <taxon>Pseudomonadota</taxon>
        <taxon>Gammaproteobacteria</taxon>
        <taxon>Candidatus Competibacteraceae</taxon>
        <taxon>Candidatus Competibacter</taxon>
    </lineage>
</organism>
<dbReference type="InterPro" id="IPR018968">
    <property type="entry name" value="Phasin"/>
</dbReference>
<dbReference type="EMBL" id="SPMZ01000037">
    <property type="protein sequence ID" value="NMQ20062.1"/>
    <property type="molecule type" value="Genomic_DNA"/>
</dbReference>
<protein>
    <recommendedName>
        <fullName evidence="1">Phasin domain-containing protein</fullName>
    </recommendedName>
</protein>
<evidence type="ECO:0000313" key="2">
    <source>
        <dbReference type="EMBL" id="NMQ20062.1"/>
    </source>
</evidence>
<comment type="caution">
    <text evidence="2">The sequence shown here is derived from an EMBL/GenBank/DDBJ whole genome shotgun (WGS) entry which is preliminary data.</text>
</comment>
<accession>A0ABX1TKX7</accession>
<name>A0ABX1TKX7_9GAMM</name>
<keyword evidence="3" id="KW-1185">Reference proteome</keyword>
<sequence>MNEGSVGFTELFRPWVASLTRANQSMAGQLEKWVGFQMDSLRAYVDLGVAQAKVALKVIDPHSLHEFADSQFAVASFVGHRIADDGRLLAEWSTDCCNQSNRLVRQNMLSVLFKD</sequence>
<reference evidence="2 3" key="1">
    <citation type="submission" date="2019-03" db="EMBL/GenBank/DDBJ databases">
        <title>Metabolic reconstructions from genomes of highly enriched 'Candidatus Accumulibacter' and 'Candidatus Competibacter' bioreactor populations.</title>
        <authorList>
            <person name="Annavajhala M.K."/>
            <person name="Welles L."/>
            <person name="Abbas B."/>
            <person name="Sorokin D."/>
            <person name="Park H."/>
            <person name="Van Loosdrecht M."/>
            <person name="Chandran K."/>
        </authorList>
    </citation>
    <scope>NUCLEOTIDE SEQUENCE [LARGE SCALE GENOMIC DNA]</scope>
    <source>
        <strain evidence="2 3">SBR_G</strain>
    </source>
</reference>
<evidence type="ECO:0000313" key="3">
    <source>
        <dbReference type="Proteomes" id="UP000760480"/>
    </source>
</evidence>
<dbReference type="Pfam" id="PF09361">
    <property type="entry name" value="Phasin_2"/>
    <property type="match status" value="1"/>
</dbReference>
<dbReference type="RefSeq" id="WP_211203144.1">
    <property type="nucleotide sequence ID" value="NZ_SPMZ01000037.1"/>
</dbReference>
<dbReference type="Proteomes" id="UP000760480">
    <property type="component" value="Unassembled WGS sequence"/>
</dbReference>
<evidence type="ECO:0000259" key="1">
    <source>
        <dbReference type="Pfam" id="PF09361"/>
    </source>
</evidence>
<proteinExistence type="predicted"/>
<gene>
    <name evidence="2" type="ORF">E4P82_13170</name>
</gene>
<feature type="domain" description="Phasin" evidence="1">
    <location>
        <begin position="10"/>
        <end position="106"/>
    </location>
</feature>